<protein>
    <submittedName>
        <fullName evidence="2">Uncharacterized protein</fullName>
    </submittedName>
</protein>
<keyword evidence="3" id="KW-1185">Reference proteome</keyword>
<evidence type="ECO:0000313" key="2">
    <source>
        <dbReference type="EMBL" id="TNN33304.1"/>
    </source>
</evidence>
<evidence type="ECO:0000313" key="3">
    <source>
        <dbReference type="Proteomes" id="UP000314294"/>
    </source>
</evidence>
<dbReference type="AlphaFoldDB" id="A0A4Z2EY90"/>
<dbReference type="EMBL" id="SRLO01002281">
    <property type="protein sequence ID" value="TNN33304.1"/>
    <property type="molecule type" value="Genomic_DNA"/>
</dbReference>
<name>A0A4Z2EY90_9TELE</name>
<accession>A0A4Z2EY90</accession>
<reference evidence="2 3" key="1">
    <citation type="submission" date="2019-03" db="EMBL/GenBank/DDBJ databases">
        <title>First draft genome of Liparis tanakae, snailfish: a comprehensive survey of snailfish specific genes.</title>
        <authorList>
            <person name="Kim W."/>
            <person name="Song I."/>
            <person name="Jeong J.-H."/>
            <person name="Kim D."/>
            <person name="Kim S."/>
            <person name="Ryu S."/>
            <person name="Song J.Y."/>
            <person name="Lee S.K."/>
        </authorList>
    </citation>
    <scope>NUCLEOTIDE SEQUENCE [LARGE SCALE GENOMIC DNA]</scope>
    <source>
        <tissue evidence="2">Muscle</tissue>
    </source>
</reference>
<comment type="caution">
    <text evidence="2">The sequence shown here is derived from an EMBL/GenBank/DDBJ whole genome shotgun (WGS) entry which is preliminary data.</text>
</comment>
<dbReference type="Proteomes" id="UP000314294">
    <property type="component" value="Unassembled WGS sequence"/>
</dbReference>
<gene>
    <name evidence="2" type="ORF">EYF80_056531</name>
</gene>
<sequence length="199" mass="21882">MSPDHVWPMVSEPRRMDTRPPLVGRTSTPPRSHRKLRQRRRKCMGTVSVEVALTVPSALEATQVYSPESWKLTGWICRPPDCSSVKRGTCTAPLASTRPPGGRSHGVMAGLGAPSVWHRNTAAVPSVTVWSRGGEVSAGCRPAGGRRKGRGGGRSVELSDWRRRRSRPRTTCACKFAVALKTELRLVSFLRPTHDSHSR</sequence>
<feature type="region of interest" description="Disordered" evidence="1">
    <location>
        <begin position="1"/>
        <end position="41"/>
    </location>
</feature>
<evidence type="ECO:0000256" key="1">
    <source>
        <dbReference type="SAM" id="MobiDB-lite"/>
    </source>
</evidence>
<feature type="region of interest" description="Disordered" evidence="1">
    <location>
        <begin position="138"/>
        <end position="159"/>
    </location>
</feature>
<proteinExistence type="predicted"/>
<feature type="compositionally biased region" description="Basic residues" evidence="1">
    <location>
        <begin position="31"/>
        <end position="41"/>
    </location>
</feature>
<organism evidence="2 3">
    <name type="scientific">Liparis tanakae</name>
    <name type="common">Tanaka's snailfish</name>
    <dbReference type="NCBI Taxonomy" id="230148"/>
    <lineage>
        <taxon>Eukaryota</taxon>
        <taxon>Metazoa</taxon>
        <taxon>Chordata</taxon>
        <taxon>Craniata</taxon>
        <taxon>Vertebrata</taxon>
        <taxon>Euteleostomi</taxon>
        <taxon>Actinopterygii</taxon>
        <taxon>Neopterygii</taxon>
        <taxon>Teleostei</taxon>
        <taxon>Neoteleostei</taxon>
        <taxon>Acanthomorphata</taxon>
        <taxon>Eupercaria</taxon>
        <taxon>Perciformes</taxon>
        <taxon>Cottioidei</taxon>
        <taxon>Cottales</taxon>
        <taxon>Liparidae</taxon>
        <taxon>Liparis</taxon>
    </lineage>
</organism>